<keyword evidence="7 11" id="KW-0067">ATP-binding</keyword>
<comment type="function">
    <text evidence="11">Participates in a DNA-damage check-point that is active prior to asymmetric division when DNA is damaged. DisA forms globular foci that rapidly scan along the chromosomes during sporulation, searching for lesions. When a lesion is present, DisA pauses at the lesion site. This triggers a cellular response that culminates in a temporary block in sporulation initiation.</text>
</comment>
<dbReference type="InterPro" id="IPR023763">
    <property type="entry name" value="DNA_integrity_scanning_protein"/>
</dbReference>
<dbReference type="Pfam" id="PF02457">
    <property type="entry name" value="DAC"/>
    <property type="match status" value="1"/>
</dbReference>
<keyword evidence="15" id="KW-1185">Reference proteome</keyword>
<dbReference type="InterPro" id="IPR036888">
    <property type="entry name" value="DNA_integrity_DisA_N_sf"/>
</dbReference>
<protein>
    <recommendedName>
        <fullName evidence="11">DNA integrity scanning protein DisA</fullName>
    </recommendedName>
    <alternativeName>
        <fullName evidence="11">Cyclic di-AMP synthase</fullName>
        <shortName evidence="11">c-di-AMP synthase</shortName>
    </alternativeName>
    <alternativeName>
        <fullName evidence="11">Diadenylate cyclase</fullName>
        <ecNumber evidence="11">2.7.7.85</ecNumber>
    </alternativeName>
</protein>
<reference evidence="14 15" key="1">
    <citation type="submission" date="2019-03" db="EMBL/GenBank/DDBJ databases">
        <title>Genomic Encyclopedia of Type Strains, Phase IV (KMG-IV): sequencing the most valuable type-strain genomes for metagenomic binning, comparative biology and taxonomic classification.</title>
        <authorList>
            <person name="Goeker M."/>
        </authorList>
    </citation>
    <scope>NUCLEOTIDE SEQUENCE [LARGE SCALE GENOMIC DNA]</scope>
    <source>
        <strain evidence="14 15">DSM 24455</strain>
    </source>
</reference>
<comment type="similarity">
    <text evidence="11">Belongs to the DisA family.</text>
</comment>
<dbReference type="RefSeq" id="WP_133628786.1">
    <property type="nucleotide sequence ID" value="NZ_SOAZ01000020.1"/>
</dbReference>
<dbReference type="InterPro" id="IPR003390">
    <property type="entry name" value="DNA_integrity_scan_DisA_N"/>
</dbReference>
<feature type="coiled-coil region" evidence="12">
    <location>
        <begin position="151"/>
        <end position="178"/>
    </location>
</feature>
<dbReference type="InterPro" id="IPR018906">
    <property type="entry name" value="DNA_integrity_scan_DisA_link"/>
</dbReference>
<keyword evidence="4 11" id="KW-0548">Nucleotidyltransferase</keyword>
<evidence type="ECO:0000256" key="9">
    <source>
        <dbReference type="ARBA" id="ARBA00023125"/>
    </source>
</evidence>
<gene>
    <name evidence="11" type="primary">disA</name>
    <name evidence="14" type="ORF">EDD71_12033</name>
</gene>
<dbReference type="InterPro" id="IPR010994">
    <property type="entry name" value="RuvA_2-like"/>
</dbReference>
<keyword evidence="5 11" id="KW-0547">Nucleotide-binding</keyword>
<dbReference type="AlphaFoldDB" id="A0A4V3ES18"/>
<evidence type="ECO:0000256" key="11">
    <source>
        <dbReference type="HAMAP-Rule" id="MF_01438"/>
    </source>
</evidence>
<evidence type="ECO:0000256" key="8">
    <source>
        <dbReference type="ARBA" id="ARBA00022842"/>
    </source>
</evidence>
<dbReference type="NCBIfam" id="NF010009">
    <property type="entry name" value="PRK13482.1"/>
    <property type="match status" value="1"/>
</dbReference>
<dbReference type="GO" id="GO:0006281">
    <property type="term" value="P:DNA repair"/>
    <property type="evidence" value="ECO:0007669"/>
    <property type="project" value="UniProtKB-UniRule"/>
</dbReference>
<comment type="caution">
    <text evidence="14">The sequence shown here is derived from an EMBL/GenBank/DDBJ whole genome shotgun (WGS) entry which is preliminary data.</text>
</comment>
<evidence type="ECO:0000256" key="3">
    <source>
        <dbReference type="ARBA" id="ARBA00022679"/>
    </source>
</evidence>
<keyword evidence="12" id="KW-0175">Coiled coil</keyword>
<evidence type="ECO:0000259" key="13">
    <source>
        <dbReference type="PROSITE" id="PS51794"/>
    </source>
</evidence>
<evidence type="ECO:0000256" key="1">
    <source>
        <dbReference type="ARBA" id="ARBA00000877"/>
    </source>
</evidence>
<proteinExistence type="inferred from homology"/>
<dbReference type="HAMAP" id="MF_01438">
    <property type="entry name" value="DisA"/>
    <property type="match status" value="1"/>
</dbReference>
<evidence type="ECO:0000256" key="4">
    <source>
        <dbReference type="ARBA" id="ARBA00022695"/>
    </source>
</evidence>
<accession>A0A4V3ES18</accession>
<name>A0A4V3ES18_9CLOT</name>
<keyword evidence="6 11" id="KW-0227">DNA damage</keyword>
<feature type="binding site" evidence="11">
    <location>
        <begin position="104"/>
        <end position="108"/>
    </location>
    <ligand>
        <name>ATP</name>
        <dbReference type="ChEBI" id="CHEBI:30616"/>
    </ligand>
</feature>
<evidence type="ECO:0000313" key="15">
    <source>
        <dbReference type="Proteomes" id="UP000295325"/>
    </source>
</evidence>
<evidence type="ECO:0000256" key="6">
    <source>
        <dbReference type="ARBA" id="ARBA00022763"/>
    </source>
</evidence>
<sequence length="354" mass="39727">MRDAKEIELINVLKMMAPGTPLREGLENVLRAKTGGLIVIGDEEEVMKIVDGGFYINSEYNPSYIYELAKMDGAIVVSSDLKRILYANTQLVPDPSIPTTETGTRHRTAERVAKQTGNLVISISERRNVITVYKGNLKYVLRDTSIILTKANQAIQTLERYKSVLDEVMANLSALEFEDLVTVYDVSTAVQRNEMVMRIVYEIERHIAELGNEGRLVSMQLDDLVDRVEEDGIRLIRDYADEQKDANDVIKAIKSMSSDELLDLSVICKTLGYSPDAMLDTMVSSRGYRLLSKISRVPQAVIENIVKTFGQLKNVIKASIEELDTVEGIGEARARAIKEGLRKMQEQVILNRPI</sequence>
<evidence type="ECO:0000256" key="5">
    <source>
        <dbReference type="ARBA" id="ARBA00022741"/>
    </source>
</evidence>
<dbReference type="Pfam" id="PF00633">
    <property type="entry name" value="HHH"/>
    <property type="match status" value="1"/>
</dbReference>
<evidence type="ECO:0000256" key="7">
    <source>
        <dbReference type="ARBA" id="ARBA00022840"/>
    </source>
</evidence>
<dbReference type="GO" id="GO:0005524">
    <property type="term" value="F:ATP binding"/>
    <property type="evidence" value="ECO:0007669"/>
    <property type="project" value="UniProtKB-UniRule"/>
</dbReference>
<dbReference type="GO" id="GO:0106408">
    <property type="term" value="F:diadenylate cyclase activity"/>
    <property type="evidence" value="ECO:0007669"/>
    <property type="project" value="UniProtKB-EC"/>
</dbReference>
<dbReference type="InterPro" id="IPR000445">
    <property type="entry name" value="HhH_motif"/>
</dbReference>
<dbReference type="EC" id="2.7.7.85" evidence="11"/>
<comment type="subunit">
    <text evidence="11">Homooctamer.</text>
</comment>
<organism evidence="14 15">
    <name type="scientific">Fonticella tunisiensis</name>
    <dbReference type="NCBI Taxonomy" id="1096341"/>
    <lineage>
        <taxon>Bacteria</taxon>
        <taxon>Bacillati</taxon>
        <taxon>Bacillota</taxon>
        <taxon>Clostridia</taxon>
        <taxon>Eubacteriales</taxon>
        <taxon>Clostridiaceae</taxon>
        <taxon>Fonticella</taxon>
    </lineage>
</organism>
<evidence type="ECO:0000313" key="14">
    <source>
        <dbReference type="EMBL" id="TDT51252.1"/>
    </source>
</evidence>
<dbReference type="GO" id="GO:0016787">
    <property type="term" value="F:hydrolase activity"/>
    <property type="evidence" value="ECO:0007669"/>
    <property type="project" value="UniProtKB-ARBA"/>
</dbReference>
<dbReference type="Gene3D" id="1.10.150.20">
    <property type="entry name" value="5' to 3' exonuclease, C-terminal subdomain"/>
    <property type="match status" value="1"/>
</dbReference>
<keyword evidence="10 11" id="KW-0234">DNA repair</keyword>
<evidence type="ECO:0000256" key="12">
    <source>
        <dbReference type="SAM" id="Coils"/>
    </source>
</evidence>
<keyword evidence="9 11" id="KW-0238">DNA-binding</keyword>
<dbReference type="GO" id="GO:0140097">
    <property type="term" value="F:catalytic activity, acting on DNA"/>
    <property type="evidence" value="ECO:0007669"/>
    <property type="project" value="UniProtKB-ARBA"/>
</dbReference>
<comment type="cofactor">
    <cofactor evidence="2 11">
        <name>Mg(2+)</name>
        <dbReference type="ChEBI" id="CHEBI:18420"/>
    </cofactor>
</comment>
<dbReference type="FunFam" id="3.40.1700.10:FF:000001">
    <property type="entry name" value="DNA integrity scanning protein DisA"/>
    <property type="match status" value="1"/>
</dbReference>
<dbReference type="GO" id="GO:0004016">
    <property type="term" value="F:adenylate cyclase activity"/>
    <property type="evidence" value="ECO:0007669"/>
    <property type="project" value="TreeGrafter"/>
</dbReference>
<dbReference type="PANTHER" id="PTHR34185:SF3">
    <property type="entry name" value="DNA INTEGRITY SCANNING PROTEIN DISA"/>
    <property type="match status" value="1"/>
</dbReference>
<dbReference type="InterPro" id="IPR050338">
    <property type="entry name" value="DisA"/>
</dbReference>
<evidence type="ECO:0000256" key="10">
    <source>
        <dbReference type="ARBA" id="ARBA00023204"/>
    </source>
</evidence>
<dbReference type="OrthoDB" id="41841at2"/>
<dbReference type="Pfam" id="PF10635">
    <property type="entry name" value="DisA-linker"/>
    <property type="match status" value="1"/>
</dbReference>
<dbReference type="GO" id="GO:0003677">
    <property type="term" value="F:DNA binding"/>
    <property type="evidence" value="ECO:0007669"/>
    <property type="project" value="UniProtKB-UniRule"/>
</dbReference>
<dbReference type="Proteomes" id="UP000295325">
    <property type="component" value="Unassembled WGS sequence"/>
</dbReference>
<dbReference type="Gene3D" id="1.20.1260.110">
    <property type="entry name" value="DNA integrity scanning linker region"/>
    <property type="match status" value="1"/>
</dbReference>
<dbReference type="Gene3D" id="3.40.1700.10">
    <property type="entry name" value="DNA integrity scanning protein, DisA, N-terminal domain"/>
    <property type="match status" value="1"/>
</dbReference>
<feature type="domain" description="DAC" evidence="13">
    <location>
        <begin position="6"/>
        <end position="144"/>
    </location>
</feature>
<comment type="function">
    <text evidence="11">Has also diadenylate cyclase activity, catalyzing the condensation of 2 ATP molecules into cyclic di-AMP (c-di-AMP). c-di-AMP acts as a signaling molecule that couples DNA integrity with progression of sporulation. The rise in c-di-AMP level generated by DisA while scanning the chromosome, operates as a positive signal that advances sporulation; upon encountering a lesion, the DisA focus arrests at the damaged site and halts c-di-AMP synthesis.</text>
</comment>
<dbReference type="EMBL" id="SOAZ01000020">
    <property type="protein sequence ID" value="TDT51252.1"/>
    <property type="molecule type" value="Genomic_DNA"/>
</dbReference>
<feature type="binding site" evidence="11">
    <location>
        <position position="91"/>
    </location>
    <ligand>
        <name>ATP</name>
        <dbReference type="ChEBI" id="CHEBI:30616"/>
    </ligand>
</feature>
<dbReference type="InterPro" id="IPR038331">
    <property type="entry name" value="DisA_sf"/>
</dbReference>
<feature type="binding site" evidence="11">
    <location>
        <position position="73"/>
    </location>
    <ligand>
        <name>ATP</name>
        <dbReference type="ChEBI" id="CHEBI:30616"/>
    </ligand>
</feature>
<keyword evidence="3 11" id="KW-0808">Transferase</keyword>
<keyword evidence="8 11" id="KW-0460">Magnesium</keyword>
<dbReference type="SUPFAM" id="SSF143597">
    <property type="entry name" value="YojJ-like"/>
    <property type="match status" value="1"/>
</dbReference>
<dbReference type="PROSITE" id="PS51794">
    <property type="entry name" value="DAC"/>
    <property type="match status" value="1"/>
</dbReference>
<dbReference type="PANTHER" id="PTHR34185">
    <property type="entry name" value="DIADENYLATE CYCLASE"/>
    <property type="match status" value="1"/>
</dbReference>
<evidence type="ECO:0000256" key="2">
    <source>
        <dbReference type="ARBA" id="ARBA00001946"/>
    </source>
</evidence>
<dbReference type="SUPFAM" id="SSF47781">
    <property type="entry name" value="RuvA domain 2-like"/>
    <property type="match status" value="1"/>
</dbReference>
<comment type="catalytic activity">
    <reaction evidence="1 11">
        <text>2 ATP = 3',3'-c-di-AMP + 2 diphosphate</text>
        <dbReference type="Rhea" id="RHEA:35655"/>
        <dbReference type="ChEBI" id="CHEBI:30616"/>
        <dbReference type="ChEBI" id="CHEBI:33019"/>
        <dbReference type="ChEBI" id="CHEBI:71500"/>
        <dbReference type="EC" id="2.7.7.85"/>
    </reaction>
</comment>